<dbReference type="InterPro" id="IPR037682">
    <property type="entry name" value="TonB_C"/>
</dbReference>
<dbReference type="PROSITE" id="PS52015">
    <property type="entry name" value="TONB_CTD"/>
    <property type="match status" value="1"/>
</dbReference>
<name>A0A1G2U491_9BACT</name>
<feature type="transmembrane region" description="Helical" evidence="5">
    <location>
        <begin position="12"/>
        <end position="36"/>
    </location>
</feature>
<dbReference type="Gene3D" id="3.30.1150.10">
    <property type="match status" value="1"/>
</dbReference>
<gene>
    <name evidence="7" type="ORF">A2920_01045</name>
</gene>
<dbReference type="Pfam" id="PF03544">
    <property type="entry name" value="TonB_C"/>
    <property type="match status" value="1"/>
</dbReference>
<dbReference type="InterPro" id="IPR006260">
    <property type="entry name" value="TonB/TolA_C"/>
</dbReference>
<accession>A0A1G2U491</accession>
<evidence type="ECO:0000259" key="6">
    <source>
        <dbReference type="PROSITE" id="PS52015"/>
    </source>
</evidence>
<dbReference type="EMBL" id="MHWD01000012">
    <property type="protein sequence ID" value="OHB04279.1"/>
    <property type="molecule type" value="Genomic_DNA"/>
</dbReference>
<dbReference type="GO" id="GO:0055085">
    <property type="term" value="P:transmembrane transport"/>
    <property type="evidence" value="ECO:0007669"/>
    <property type="project" value="InterPro"/>
</dbReference>
<dbReference type="AlphaFoldDB" id="A0A1G2U491"/>
<sequence>MRHLAKPSACRFRLGGVGVSAILHSLLIVAVVVSAARVATVPSTKPVVVKVTFADKIKEKVDEATKPGMIKQASIIPDGIIKILAPNIEVPNVSMPNIDLPAPISGGEIDFGPRAVGIANRTRTGAETEAPRKEPINSWEADVRPEVLLDVQPQYPLRLRNAGVQGSLMVSFIIDTMGRADVSSVRLIEGRSMHESFLSEVIKALGKTKFVSAEHRGVKVPVLVTRSYTFNISR</sequence>
<evidence type="ECO:0000256" key="4">
    <source>
        <dbReference type="ARBA" id="ARBA00023136"/>
    </source>
</evidence>
<reference evidence="7 8" key="1">
    <citation type="journal article" date="2016" name="Nat. Commun.">
        <title>Thousands of microbial genomes shed light on interconnected biogeochemical processes in an aquifer system.</title>
        <authorList>
            <person name="Anantharaman K."/>
            <person name="Brown C.T."/>
            <person name="Hug L.A."/>
            <person name="Sharon I."/>
            <person name="Castelle C.J."/>
            <person name="Probst A.J."/>
            <person name="Thomas B.C."/>
            <person name="Singh A."/>
            <person name="Wilkins M.J."/>
            <person name="Karaoz U."/>
            <person name="Brodie E.L."/>
            <person name="Williams K.H."/>
            <person name="Hubbard S.S."/>
            <person name="Banfield J.F."/>
        </authorList>
    </citation>
    <scope>NUCLEOTIDE SEQUENCE [LARGE SCALE GENOMIC DNA]</scope>
</reference>
<keyword evidence="4 5" id="KW-0472">Membrane</keyword>
<organism evidence="7 8">
    <name type="scientific">Candidatus Zambryskibacteria bacterium RIFCSPLOWO2_01_FULL_43_17</name>
    <dbReference type="NCBI Taxonomy" id="1802760"/>
    <lineage>
        <taxon>Bacteria</taxon>
        <taxon>Candidatus Zambryskiibacteriota</taxon>
    </lineage>
</organism>
<comment type="subcellular location">
    <subcellularLocation>
        <location evidence="1">Membrane</location>
        <topology evidence="1">Single-pass membrane protein</topology>
    </subcellularLocation>
</comment>
<comment type="caution">
    <text evidence="7">The sequence shown here is derived from an EMBL/GenBank/DDBJ whole genome shotgun (WGS) entry which is preliminary data.</text>
</comment>
<dbReference type="GO" id="GO:0016020">
    <property type="term" value="C:membrane"/>
    <property type="evidence" value="ECO:0007669"/>
    <property type="project" value="UniProtKB-SubCell"/>
</dbReference>
<evidence type="ECO:0000313" key="8">
    <source>
        <dbReference type="Proteomes" id="UP000179283"/>
    </source>
</evidence>
<keyword evidence="2 5" id="KW-0812">Transmembrane</keyword>
<dbReference type="SUPFAM" id="SSF74653">
    <property type="entry name" value="TolA/TonB C-terminal domain"/>
    <property type="match status" value="1"/>
</dbReference>
<evidence type="ECO:0000256" key="1">
    <source>
        <dbReference type="ARBA" id="ARBA00004167"/>
    </source>
</evidence>
<proteinExistence type="predicted"/>
<evidence type="ECO:0000313" key="7">
    <source>
        <dbReference type="EMBL" id="OHB04279.1"/>
    </source>
</evidence>
<dbReference type="NCBIfam" id="TIGR01352">
    <property type="entry name" value="tonB_Cterm"/>
    <property type="match status" value="1"/>
</dbReference>
<dbReference type="Proteomes" id="UP000179283">
    <property type="component" value="Unassembled WGS sequence"/>
</dbReference>
<keyword evidence="3 5" id="KW-1133">Transmembrane helix</keyword>
<protein>
    <recommendedName>
        <fullName evidence="6">TonB C-terminal domain-containing protein</fullName>
    </recommendedName>
</protein>
<evidence type="ECO:0000256" key="3">
    <source>
        <dbReference type="ARBA" id="ARBA00022989"/>
    </source>
</evidence>
<feature type="domain" description="TonB C-terminal" evidence="6">
    <location>
        <begin position="140"/>
        <end position="234"/>
    </location>
</feature>
<evidence type="ECO:0000256" key="2">
    <source>
        <dbReference type="ARBA" id="ARBA00022692"/>
    </source>
</evidence>
<evidence type="ECO:0000256" key="5">
    <source>
        <dbReference type="SAM" id="Phobius"/>
    </source>
</evidence>